<evidence type="ECO:0000313" key="3">
    <source>
        <dbReference type="Proteomes" id="UP000297948"/>
    </source>
</evidence>
<dbReference type="AlphaFoldDB" id="A0A4Z0G4R4"/>
<sequence length="64" mass="6887">MGKTTKKARFTLHERNGRGLTDCAPEVMFELILGVPVKMGLDASAATGVPRGDFPYLSPPRAGR</sequence>
<evidence type="ECO:0000313" key="2">
    <source>
        <dbReference type="EMBL" id="TGA90941.1"/>
    </source>
</evidence>
<dbReference type="Proteomes" id="UP000297948">
    <property type="component" value="Unassembled WGS sequence"/>
</dbReference>
<name>A0A4Z0G4R4_9ACTN</name>
<gene>
    <name evidence="2" type="ORF">E4099_28445</name>
</gene>
<organism evidence="2 3">
    <name type="scientific">Streptomyces palmae</name>
    <dbReference type="NCBI Taxonomy" id="1701085"/>
    <lineage>
        <taxon>Bacteria</taxon>
        <taxon>Bacillati</taxon>
        <taxon>Actinomycetota</taxon>
        <taxon>Actinomycetes</taxon>
        <taxon>Kitasatosporales</taxon>
        <taxon>Streptomycetaceae</taxon>
        <taxon>Streptomyces</taxon>
    </lineage>
</organism>
<proteinExistence type="predicted"/>
<evidence type="ECO:0000256" key="1">
    <source>
        <dbReference type="SAM" id="MobiDB-lite"/>
    </source>
</evidence>
<comment type="caution">
    <text evidence="2">The sequence shown here is derived from an EMBL/GenBank/DDBJ whole genome shotgun (WGS) entry which is preliminary data.</text>
</comment>
<accession>A0A4Z0G4R4</accession>
<feature type="region of interest" description="Disordered" evidence="1">
    <location>
        <begin position="45"/>
        <end position="64"/>
    </location>
</feature>
<reference evidence="2 3" key="1">
    <citation type="submission" date="2019-03" db="EMBL/GenBank/DDBJ databases">
        <authorList>
            <person name="Gonzalez-Pimentel J.L."/>
        </authorList>
    </citation>
    <scope>NUCLEOTIDE SEQUENCE [LARGE SCALE GENOMIC DNA]</scope>
    <source>
        <strain evidence="2 3">JCM 31289</strain>
    </source>
</reference>
<protein>
    <submittedName>
        <fullName evidence="2">Uncharacterized protein</fullName>
    </submittedName>
</protein>
<dbReference type="EMBL" id="SRID01000430">
    <property type="protein sequence ID" value="TGA90941.1"/>
    <property type="molecule type" value="Genomic_DNA"/>
</dbReference>
<dbReference type="OrthoDB" id="9791748at2"/>
<dbReference type="RefSeq" id="WP_135341998.1">
    <property type="nucleotide sequence ID" value="NZ_JBHLTX010000036.1"/>
</dbReference>
<keyword evidence="3" id="KW-1185">Reference proteome</keyword>